<dbReference type="EMBL" id="JBHSFA010000007">
    <property type="protein sequence ID" value="MFC4543206.1"/>
    <property type="molecule type" value="Genomic_DNA"/>
</dbReference>
<feature type="transmembrane region" description="Helical" evidence="1">
    <location>
        <begin position="192"/>
        <end position="215"/>
    </location>
</feature>
<evidence type="ECO:0000313" key="4">
    <source>
        <dbReference type="Proteomes" id="UP001595898"/>
    </source>
</evidence>
<feature type="transmembrane region" description="Helical" evidence="1">
    <location>
        <begin position="100"/>
        <end position="120"/>
    </location>
</feature>
<dbReference type="Pfam" id="PF25231">
    <property type="entry name" value="DUF7847"/>
    <property type="match status" value="1"/>
</dbReference>
<name>A0ABD5PRS5_9EURY</name>
<feature type="domain" description="DUF7847" evidence="2">
    <location>
        <begin position="9"/>
        <end position="224"/>
    </location>
</feature>
<feature type="transmembrane region" description="Helical" evidence="1">
    <location>
        <begin position="126"/>
        <end position="145"/>
    </location>
</feature>
<proteinExistence type="predicted"/>
<organism evidence="3 4">
    <name type="scientific">Halosolutus amylolyticus</name>
    <dbReference type="NCBI Taxonomy" id="2932267"/>
    <lineage>
        <taxon>Archaea</taxon>
        <taxon>Methanobacteriati</taxon>
        <taxon>Methanobacteriota</taxon>
        <taxon>Stenosarchaea group</taxon>
        <taxon>Halobacteria</taxon>
        <taxon>Halobacteriales</taxon>
        <taxon>Natrialbaceae</taxon>
        <taxon>Halosolutus</taxon>
    </lineage>
</organism>
<comment type="caution">
    <text evidence="3">The sequence shown here is derived from an EMBL/GenBank/DDBJ whole genome shotgun (WGS) entry which is preliminary data.</text>
</comment>
<protein>
    <recommendedName>
        <fullName evidence="2">DUF7847 domain-containing protein</fullName>
    </recommendedName>
</protein>
<keyword evidence="1" id="KW-0812">Transmembrane</keyword>
<gene>
    <name evidence="3" type="ORF">ACFO5R_14850</name>
</gene>
<feature type="transmembrane region" description="Helical" evidence="1">
    <location>
        <begin position="21"/>
        <end position="38"/>
    </location>
</feature>
<keyword evidence="4" id="KW-1185">Reference proteome</keyword>
<evidence type="ECO:0000259" key="2">
    <source>
        <dbReference type="Pfam" id="PF25231"/>
    </source>
</evidence>
<keyword evidence="1" id="KW-1133">Transmembrane helix</keyword>
<dbReference type="RefSeq" id="WP_250140115.1">
    <property type="nucleotide sequence ID" value="NZ_JALIQP010000002.1"/>
</dbReference>
<feature type="transmembrane region" description="Helical" evidence="1">
    <location>
        <begin position="166"/>
        <end position="186"/>
    </location>
</feature>
<dbReference type="Proteomes" id="UP001595898">
    <property type="component" value="Unassembled WGS sequence"/>
</dbReference>
<reference evidence="3 4" key="1">
    <citation type="journal article" date="2019" name="Int. J. Syst. Evol. Microbiol.">
        <title>The Global Catalogue of Microorganisms (GCM) 10K type strain sequencing project: providing services to taxonomists for standard genome sequencing and annotation.</title>
        <authorList>
            <consortium name="The Broad Institute Genomics Platform"/>
            <consortium name="The Broad Institute Genome Sequencing Center for Infectious Disease"/>
            <person name="Wu L."/>
            <person name="Ma J."/>
        </authorList>
    </citation>
    <scope>NUCLEOTIDE SEQUENCE [LARGE SCALE GENOMIC DNA]</scope>
    <source>
        <strain evidence="3 4">WLHS5</strain>
    </source>
</reference>
<dbReference type="InterPro" id="IPR057169">
    <property type="entry name" value="DUF7847"/>
</dbReference>
<evidence type="ECO:0000256" key="1">
    <source>
        <dbReference type="SAM" id="Phobius"/>
    </source>
</evidence>
<accession>A0ABD5PRS5</accession>
<keyword evidence="1" id="KW-0472">Membrane</keyword>
<sequence>MAFDIIDAMVEGFDRTRQRNGLLLVAIFAVLAVGNAAVTRSTLGPMGAGGEPASGLLAVVAGLLSIVLAVASLVATIVALRTFVSEETETIPREFVSQNIGLVALNTFVGAIAFALVVAIGTVFLILPGLFLLVSLYYWAVFVAVEDQNFVRAFRSSWTLTRGNRLRLFGLGVAVLIVGLAVNAAVGLPALLFGGVVGLVLTQVAGAAVTVYALATTARAYEQLRHLDRPIETDRQPDVAGTPA</sequence>
<dbReference type="AlphaFoldDB" id="A0ABD5PRS5"/>
<evidence type="ECO:0000313" key="3">
    <source>
        <dbReference type="EMBL" id="MFC4543206.1"/>
    </source>
</evidence>
<feature type="transmembrane region" description="Helical" evidence="1">
    <location>
        <begin position="58"/>
        <end position="80"/>
    </location>
</feature>